<dbReference type="AlphaFoldDB" id="A0A7W7K752"/>
<name>A0A7W7K752_9SPHN</name>
<keyword evidence="5" id="KW-0408">Iron</keyword>
<dbReference type="InterPro" id="IPR042098">
    <property type="entry name" value="TauD-like_sf"/>
</dbReference>
<evidence type="ECO:0000256" key="3">
    <source>
        <dbReference type="ARBA" id="ARBA00022964"/>
    </source>
</evidence>
<evidence type="ECO:0000256" key="1">
    <source>
        <dbReference type="ARBA" id="ARBA00005896"/>
    </source>
</evidence>
<gene>
    <name evidence="7" type="ORF">HNO88_000140</name>
</gene>
<dbReference type="RefSeq" id="WP_184241761.1">
    <property type="nucleotide sequence ID" value="NZ_JACHLR010000001.1"/>
</dbReference>
<dbReference type="Proteomes" id="UP000555448">
    <property type="component" value="Unassembled WGS sequence"/>
</dbReference>
<dbReference type="PANTHER" id="PTHR43779:SF3">
    <property type="entry name" value="(3R)-3-[(CARBOXYMETHYL)AMINO]FATTY ACID OXYGENASE_DECARBOXYLASE"/>
    <property type="match status" value="1"/>
</dbReference>
<keyword evidence="2" id="KW-0479">Metal-binding</keyword>
<evidence type="ECO:0000313" key="8">
    <source>
        <dbReference type="Proteomes" id="UP000555448"/>
    </source>
</evidence>
<feature type="domain" description="TauD/TfdA-like" evidence="6">
    <location>
        <begin position="10"/>
        <end position="255"/>
    </location>
</feature>
<evidence type="ECO:0000256" key="4">
    <source>
        <dbReference type="ARBA" id="ARBA00023002"/>
    </source>
</evidence>
<evidence type="ECO:0000256" key="5">
    <source>
        <dbReference type="ARBA" id="ARBA00023004"/>
    </source>
</evidence>
<accession>A0A7W7K752</accession>
<dbReference type="SUPFAM" id="SSF51197">
    <property type="entry name" value="Clavaminate synthase-like"/>
    <property type="match status" value="1"/>
</dbReference>
<sequence>MAATLPHRLLQPFGVEIERDLSQPLDACEAGHLVELFREHGLILARGQVLSMGRQRELCRLLGPILEREGETGTLSNLAGGPSAVELAWHADAAYTEHPFDALSLHAIDVVDKASSTLFVSAEQGWLRLPSRLQDSLRAGEQEMVSPHYSQLSGRACDRDNTEALKRSLRPTVVTNPHNGRACLWVSELQTARLCAAGVAGGRSVLHEVFDVLYEPRHQFEHRWRNGDLIIWDNIALQHMRGNLAQVGTRILQRVIVGTKGAAPHLG</sequence>
<evidence type="ECO:0000259" key="6">
    <source>
        <dbReference type="Pfam" id="PF02668"/>
    </source>
</evidence>
<reference evidence="7 8" key="1">
    <citation type="submission" date="2020-08" db="EMBL/GenBank/DDBJ databases">
        <title>Functional genomics of gut bacteria from endangered species of beetles.</title>
        <authorList>
            <person name="Carlos-Shanley C."/>
        </authorList>
    </citation>
    <scope>NUCLEOTIDE SEQUENCE [LARGE SCALE GENOMIC DNA]</scope>
    <source>
        <strain evidence="7 8">S00245</strain>
    </source>
</reference>
<comment type="caution">
    <text evidence="7">The sequence shown here is derived from an EMBL/GenBank/DDBJ whole genome shotgun (WGS) entry which is preliminary data.</text>
</comment>
<dbReference type="InterPro" id="IPR051178">
    <property type="entry name" value="TfdA_dioxygenase"/>
</dbReference>
<dbReference type="InterPro" id="IPR003819">
    <property type="entry name" value="TauD/TfdA-like"/>
</dbReference>
<keyword evidence="4 7" id="KW-0560">Oxidoreductase</keyword>
<keyword evidence="3 7" id="KW-0223">Dioxygenase</keyword>
<dbReference type="EMBL" id="JACHLR010000001">
    <property type="protein sequence ID" value="MBB4856843.1"/>
    <property type="molecule type" value="Genomic_DNA"/>
</dbReference>
<dbReference type="EC" id="1.14.11.17" evidence="7"/>
<dbReference type="GO" id="GO:0000908">
    <property type="term" value="F:taurine dioxygenase activity"/>
    <property type="evidence" value="ECO:0007669"/>
    <property type="project" value="UniProtKB-EC"/>
</dbReference>
<evidence type="ECO:0000256" key="2">
    <source>
        <dbReference type="ARBA" id="ARBA00022723"/>
    </source>
</evidence>
<dbReference type="PANTHER" id="PTHR43779">
    <property type="entry name" value="DIOXYGENASE RV0097-RELATED"/>
    <property type="match status" value="1"/>
</dbReference>
<organism evidence="7 8">
    <name type="scientific">Novosphingobium chloroacetimidivorans</name>
    <dbReference type="NCBI Taxonomy" id="1428314"/>
    <lineage>
        <taxon>Bacteria</taxon>
        <taxon>Pseudomonadati</taxon>
        <taxon>Pseudomonadota</taxon>
        <taxon>Alphaproteobacteria</taxon>
        <taxon>Sphingomonadales</taxon>
        <taxon>Sphingomonadaceae</taxon>
        <taxon>Novosphingobium</taxon>
    </lineage>
</organism>
<dbReference type="GO" id="GO:0046872">
    <property type="term" value="F:metal ion binding"/>
    <property type="evidence" value="ECO:0007669"/>
    <property type="project" value="UniProtKB-KW"/>
</dbReference>
<evidence type="ECO:0000313" key="7">
    <source>
        <dbReference type="EMBL" id="MBB4856843.1"/>
    </source>
</evidence>
<keyword evidence="8" id="KW-1185">Reference proteome</keyword>
<dbReference type="Pfam" id="PF02668">
    <property type="entry name" value="TauD"/>
    <property type="match status" value="1"/>
</dbReference>
<proteinExistence type="inferred from homology"/>
<dbReference type="Gene3D" id="3.60.130.10">
    <property type="entry name" value="Clavaminate synthase-like"/>
    <property type="match status" value="1"/>
</dbReference>
<protein>
    <submittedName>
        <fullName evidence="7">Taurine dioxygenase</fullName>
        <ecNumber evidence="7">1.14.11.17</ecNumber>
    </submittedName>
</protein>
<comment type="similarity">
    <text evidence="1">Belongs to the TfdA dioxygenase family.</text>
</comment>